<dbReference type="GO" id="GO:0020037">
    <property type="term" value="F:heme binding"/>
    <property type="evidence" value="ECO:0007669"/>
    <property type="project" value="InterPro"/>
</dbReference>
<evidence type="ECO:0000259" key="2">
    <source>
        <dbReference type="Pfam" id="PF01578"/>
    </source>
</evidence>
<dbReference type="Pfam" id="PF01578">
    <property type="entry name" value="Cytochrom_C_asm"/>
    <property type="match status" value="1"/>
</dbReference>
<dbReference type="GO" id="GO:0005886">
    <property type="term" value="C:plasma membrane"/>
    <property type="evidence" value="ECO:0007669"/>
    <property type="project" value="TreeGrafter"/>
</dbReference>
<evidence type="ECO:0000313" key="4">
    <source>
        <dbReference type="Proteomes" id="UP000034071"/>
    </source>
</evidence>
<dbReference type="Proteomes" id="UP000034071">
    <property type="component" value="Chromosome"/>
</dbReference>
<dbReference type="OrthoDB" id="9780793at2"/>
<dbReference type="STRING" id="914150.TQ33_1495"/>
<evidence type="ECO:0000313" key="3">
    <source>
        <dbReference type="EMBL" id="AKE52442.1"/>
    </source>
</evidence>
<keyword evidence="1" id="KW-0812">Transmembrane</keyword>
<accession>A0A0F6TRR6</accession>
<evidence type="ECO:0000256" key="1">
    <source>
        <dbReference type="SAM" id="Phobius"/>
    </source>
</evidence>
<dbReference type="KEGG" id="kge:TQ33_1495"/>
<feature type="domain" description="Cytochrome c assembly protein" evidence="2">
    <location>
        <begin position="25"/>
        <end position="241"/>
    </location>
</feature>
<keyword evidence="4" id="KW-1185">Reference proteome</keyword>
<feature type="transmembrane region" description="Helical" evidence="1">
    <location>
        <begin position="155"/>
        <end position="176"/>
    </location>
</feature>
<keyword evidence="1" id="KW-0472">Membrane</keyword>
<dbReference type="InterPro" id="IPR052372">
    <property type="entry name" value="YpjD/HemX"/>
</dbReference>
<sequence length="244" mass="27041">MRRIKHPEQQVPDWGKWLPLIPAALHLFTVYLLIDNSSESGQNLSLLNLVSLITLILVLLVAIYRFSKQTPHLMLYTAVIAGIINWLSIIPEEPNIVNFSNNGLGVLHVWLSIIGFSLLLAATLQSILVLVLHSKLRHKPSSIHPLLPPLLEMEGFLSTLVLSGIISLGIAFGLGFGLPESVIKAQPLHKIILSLLAWFSFCTFYLGYKSSKLSGIRFARLCIIAFVILSVGFIGTKLVIQYIL</sequence>
<reference evidence="3 4" key="1">
    <citation type="submission" date="2015-02" db="EMBL/GenBank/DDBJ databases">
        <title>Complete genome sequence of Kangiella geojedonensis strain YCS-5T.</title>
        <authorList>
            <person name="Kim K.M."/>
        </authorList>
    </citation>
    <scope>NUCLEOTIDE SEQUENCE [LARGE SCALE GENOMIC DNA]</scope>
    <source>
        <strain evidence="3 4">YCS-5</strain>
    </source>
</reference>
<dbReference type="InterPro" id="IPR002541">
    <property type="entry name" value="Cyt_c_assembly"/>
</dbReference>
<feature type="transmembrane region" description="Helical" evidence="1">
    <location>
        <begin position="218"/>
        <end position="243"/>
    </location>
</feature>
<dbReference type="EMBL" id="CP010975">
    <property type="protein sequence ID" value="AKE52442.1"/>
    <property type="molecule type" value="Genomic_DNA"/>
</dbReference>
<dbReference type="AlphaFoldDB" id="A0A0F6TRR6"/>
<dbReference type="GO" id="GO:0017004">
    <property type="term" value="P:cytochrome complex assembly"/>
    <property type="evidence" value="ECO:0007669"/>
    <property type="project" value="InterPro"/>
</dbReference>
<keyword evidence="1" id="KW-1133">Transmembrane helix</keyword>
<dbReference type="RefSeq" id="WP_046561510.1">
    <property type="nucleotide sequence ID" value="NZ_CP010975.1"/>
</dbReference>
<dbReference type="PANTHER" id="PTHR38034">
    <property type="entry name" value="INNER MEMBRANE PROTEIN YPJD"/>
    <property type="match status" value="1"/>
</dbReference>
<gene>
    <name evidence="3" type="ORF">TQ33_1495</name>
</gene>
<dbReference type="HOGENOM" id="CLU_049710_1_0_6"/>
<organism evidence="3 4">
    <name type="scientific">Kangiella geojedonensis</name>
    <dbReference type="NCBI Taxonomy" id="914150"/>
    <lineage>
        <taxon>Bacteria</taxon>
        <taxon>Pseudomonadati</taxon>
        <taxon>Pseudomonadota</taxon>
        <taxon>Gammaproteobacteria</taxon>
        <taxon>Kangiellales</taxon>
        <taxon>Kangiellaceae</taxon>
        <taxon>Kangiella</taxon>
    </lineage>
</organism>
<feature type="transmembrane region" description="Helical" evidence="1">
    <location>
        <begin position="110"/>
        <end position="134"/>
    </location>
</feature>
<feature type="transmembrane region" description="Helical" evidence="1">
    <location>
        <begin position="73"/>
        <end position="90"/>
    </location>
</feature>
<feature type="transmembrane region" description="Helical" evidence="1">
    <location>
        <begin position="188"/>
        <end position="206"/>
    </location>
</feature>
<dbReference type="PANTHER" id="PTHR38034:SF1">
    <property type="entry name" value="INNER MEMBRANE PROTEIN YPJD"/>
    <property type="match status" value="1"/>
</dbReference>
<proteinExistence type="predicted"/>
<feature type="transmembrane region" description="Helical" evidence="1">
    <location>
        <begin position="14"/>
        <end position="34"/>
    </location>
</feature>
<protein>
    <submittedName>
        <fullName evidence="3">Cytochrome c assembly protein</fullName>
    </submittedName>
</protein>
<name>A0A0F6TRR6_9GAMM</name>
<feature type="transmembrane region" description="Helical" evidence="1">
    <location>
        <begin position="46"/>
        <end position="66"/>
    </location>
</feature>